<keyword evidence="2" id="KW-1185">Reference proteome</keyword>
<gene>
    <name evidence="1" type="ORF">V1264_005252</name>
</gene>
<proteinExistence type="predicted"/>
<accession>A0AAN9G597</accession>
<dbReference type="Proteomes" id="UP001374579">
    <property type="component" value="Unassembled WGS sequence"/>
</dbReference>
<evidence type="ECO:0000313" key="1">
    <source>
        <dbReference type="EMBL" id="KAK7095896.1"/>
    </source>
</evidence>
<sequence>MSIPHTMNGTQKDGKLMNCAKNRDGQISKRLLGSRASNFKKVTSPAEISLARYIPQLICSVNMALKLDITTKSVVFDQNFHLPAGGIARPFLLARRIFYSPVCHGRAIWPSLFKVHLEVYQQQKTEREDTLLCTKTFTISRNDCC</sequence>
<dbReference type="EMBL" id="JBAMIC010000014">
    <property type="protein sequence ID" value="KAK7095896.1"/>
    <property type="molecule type" value="Genomic_DNA"/>
</dbReference>
<organism evidence="1 2">
    <name type="scientific">Littorina saxatilis</name>
    <dbReference type="NCBI Taxonomy" id="31220"/>
    <lineage>
        <taxon>Eukaryota</taxon>
        <taxon>Metazoa</taxon>
        <taxon>Spiralia</taxon>
        <taxon>Lophotrochozoa</taxon>
        <taxon>Mollusca</taxon>
        <taxon>Gastropoda</taxon>
        <taxon>Caenogastropoda</taxon>
        <taxon>Littorinimorpha</taxon>
        <taxon>Littorinoidea</taxon>
        <taxon>Littorinidae</taxon>
        <taxon>Littorina</taxon>
    </lineage>
</organism>
<reference evidence="1 2" key="1">
    <citation type="submission" date="2024-02" db="EMBL/GenBank/DDBJ databases">
        <title>Chromosome-scale genome assembly of the rough periwinkle Littorina saxatilis.</title>
        <authorList>
            <person name="De Jode A."/>
            <person name="Faria R."/>
            <person name="Formenti G."/>
            <person name="Sims Y."/>
            <person name="Smith T.P."/>
            <person name="Tracey A."/>
            <person name="Wood J.M.D."/>
            <person name="Zagrodzka Z.B."/>
            <person name="Johannesson K."/>
            <person name="Butlin R.K."/>
            <person name="Leder E.H."/>
        </authorList>
    </citation>
    <scope>NUCLEOTIDE SEQUENCE [LARGE SCALE GENOMIC DNA]</scope>
    <source>
        <strain evidence="1">Snail1</strain>
        <tissue evidence="1">Muscle</tissue>
    </source>
</reference>
<protein>
    <submittedName>
        <fullName evidence="1">Uncharacterized protein</fullName>
    </submittedName>
</protein>
<comment type="caution">
    <text evidence="1">The sequence shown here is derived from an EMBL/GenBank/DDBJ whole genome shotgun (WGS) entry which is preliminary data.</text>
</comment>
<dbReference type="AlphaFoldDB" id="A0AAN9G597"/>
<evidence type="ECO:0000313" key="2">
    <source>
        <dbReference type="Proteomes" id="UP001374579"/>
    </source>
</evidence>
<name>A0AAN9G597_9CAEN</name>